<dbReference type="InParanoid" id="A0A1Y2AGH2"/>
<proteinExistence type="predicted"/>
<gene>
    <name evidence="1" type="ORF">BCR39DRAFT_52533</name>
</gene>
<dbReference type="Proteomes" id="UP000193986">
    <property type="component" value="Unassembled WGS sequence"/>
</dbReference>
<name>A0A1Y2AGH2_9TREE</name>
<dbReference type="AlphaFoldDB" id="A0A1Y2AGH2"/>
<accession>A0A1Y2AGH2</accession>
<evidence type="ECO:0000313" key="2">
    <source>
        <dbReference type="Proteomes" id="UP000193986"/>
    </source>
</evidence>
<dbReference type="EMBL" id="MCFC01000106">
    <property type="protein sequence ID" value="ORY21693.1"/>
    <property type="molecule type" value="Genomic_DNA"/>
</dbReference>
<keyword evidence="2" id="KW-1185">Reference proteome</keyword>
<organism evidence="1 2">
    <name type="scientific">Naematelia encephala</name>
    <dbReference type="NCBI Taxonomy" id="71784"/>
    <lineage>
        <taxon>Eukaryota</taxon>
        <taxon>Fungi</taxon>
        <taxon>Dikarya</taxon>
        <taxon>Basidiomycota</taxon>
        <taxon>Agaricomycotina</taxon>
        <taxon>Tremellomycetes</taxon>
        <taxon>Tremellales</taxon>
        <taxon>Naemateliaceae</taxon>
        <taxon>Naematelia</taxon>
    </lineage>
</organism>
<sequence length="231" mass="25471">MCPLFVKEWMFCGPSVVLTPYLFKNRLDNGSKTLDPLSLPCASCPKLVLGPFQRFLSSHTFASTLPFHLSYLRNFIGRAVMSLGELGKSEQLAVPPSLVERGYIYEIRTPLDCRKAWPEGQTVDNHGRSSFITYRIRTDPSSSGADGAILRGTAEELYTNIKSGMGPQTLLAHGLSDSGKSYSFTRLMESLLEHLQTHSSFDLSSVPGHVKSYSELMDVFGSAQMPSNAHS</sequence>
<protein>
    <recommendedName>
        <fullName evidence="3">Kinesin motor domain-containing protein</fullName>
    </recommendedName>
</protein>
<reference evidence="1 2" key="1">
    <citation type="submission" date="2016-07" db="EMBL/GenBank/DDBJ databases">
        <title>Pervasive Adenine N6-methylation of Active Genes in Fungi.</title>
        <authorList>
            <consortium name="DOE Joint Genome Institute"/>
            <person name="Mondo S.J."/>
            <person name="Dannebaum R.O."/>
            <person name="Kuo R.C."/>
            <person name="Labutti K."/>
            <person name="Haridas S."/>
            <person name="Kuo A."/>
            <person name="Salamov A."/>
            <person name="Ahrendt S.R."/>
            <person name="Lipzen A."/>
            <person name="Sullivan W."/>
            <person name="Andreopoulos W.B."/>
            <person name="Clum A."/>
            <person name="Lindquist E."/>
            <person name="Daum C."/>
            <person name="Ramamoorthy G.K."/>
            <person name="Gryganskyi A."/>
            <person name="Culley D."/>
            <person name="Magnuson J.K."/>
            <person name="James T.Y."/>
            <person name="O'Malley M.A."/>
            <person name="Stajich J.E."/>
            <person name="Spatafora J.W."/>
            <person name="Visel A."/>
            <person name="Grigoriev I.V."/>
        </authorList>
    </citation>
    <scope>NUCLEOTIDE SEQUENCE [LARGE SCALE GENOMIC DNA]</scope>
    <source>
        <strain evidence="1 2">68-887.2</strain>
    </source>
</reference>
<evidence type="ECO:0000313" key="1">
    <source>
        <dbReference type="EMBL" id="ORY21693.1"/>
    </source>
</evidence>
<evidence type="ECO:0008006" key="3">
    <source>
        <dbReference type="Google" id="ProtNLM"/>
    </source>
</evidence>
<comment type="caution">
    <text evidence="1">The sequence shown here is derived from an EMBL/GenBank/DDBJ whole genome shotgun (WGS) entry which is preliminary data.</text>
</comment>